<organism evidence="9">
    <name type="scientific">Cyprideis torosa</name>
    <dbReference type="NCBI Taxonomy" id="163714"/>
    <lineage>
        <taxon>Eukaryota</taxon>
        <taxon>Metazoa</taxon>
        <taxon>Ecdysozoa</taxon>
        <taxon>Arthropoda</taxon>
        <taxon>Crustacea</taxon>
        <taxon>Oligostraca</taxon>
        <taxon>Ostracoda</taxon>
        <taxon>Podocopa</taxon>
        <taxon>Podocopida</taxon>
        <taxon>Cytherocopina</taxon>
        <taxon>Cytheroidea</taxon>
        <taxon>Cytherideidae</taxon>
        <taxon>Cyprideis</taxon>
    </lineage>
</organism>
<dbReference type="Gene3D" id="1.10.10.60">
    <property type="entry name" value="Homeodomain-like"/>
    <property type="match status" value="1"/>
</dbReference>
<feature type="compositionally biased region" description="Basic residues" evidence="7">
    <location>
        <begin position="25"/>
        <end position="35"/>
    </location>
</feature>
<evidence type="ECO:0000256" key="6">
    <source>
        <dbReference type="RuleBase" id="RU000682"/>
    </source>
</evidence>
<dbReference type="PRINTS" id="PR00024">
    <property type="entry name" value="HOMEOBOX"/>
</dbReference>
<feature type="region of interest" description="Disordered" evidence="7">
    <location>
        <begin position="115"/>
        <end position="226"/>
    </location>
</feature>
<dbReference type="Pfam" id="PF00046">
    <property type="entry name" value="Homeodomain"/>
    <property type="match status" value="1"/>
</dbReference>
<dbReference type="InterPro" id="IPR001356">
    <property type="entry name" value="HD"/>
</dbReference>
<keyword evidence="3 5" id="KW-0371">Homeobox</keyword>
<evidence type="ECO:0000256" key="4">
    <source>
        <dbReference type="ARBA" id="ARBA00023242"/>
    </source>
</evidence>
<proteinExistence type="predicted"/>
<dbReference type="OrthoDB" id="6382519at2759"/>
<feature type="compositionally biased region" description="Low complexity" evidence="7">
    <location>
        <begin position="39"/>
        <end position="59"/>
    </location>
</feature>
<feature type="non-terminal residue" evidence="9">
    <location>
        <position position="226"/>
    </location>
</feature>
<evidence type="ECO:0000256" key="7">
    <source>
        <dbReference type="SAM" id="MobiDB-lite"/>
    </source>
</evidence>
<dbReference type="PANTHER" id="PTHR24340">
    <property type="entry name" value="HOMEOBOX PROTEIN NKX"/>
    <property type="match status" value="1"/>
</dbReference>
<keyword evidence="4 5" id="KW-0539">Nucleus</keyword>
<dbReference type="EMBL" id="OB672470">
    <property type="protein sequence ID" value="CAD7235388.1"/>
    <property type="molecule type" value="Genomic_DNA"/>
</dbReference>
<evidence type="ECO:0000313" key="9">
    <source>
        <dbReference type="EMBL" id="CAD7235388.1"/>
    </source>
</evidence>
<comment type="subcellular location">
    <subcellularLocation>
        <location evidence="1 5 6">Nucleus</location>
    </subcellularLocation>
</comment>
<reference evidence="9" key="1">
    <citation type="submission" date="2020-11" db="EMBL/GenBank/DDBJ databases">
        <authorList>
            <person name="Tran Van P."/>
        </authorList>
    </citation>
    <scope>NUCLEOTIDE SEQUENCE</scope>
</reference>
<dbReference type="GO" id="GO:0030154">
    <property type="term" value="P:cell differentiation"/>
    <property type="evidence" value="ECO:0007669"/>
    <property type="project" value="TreeGrafter"/>
</dbReference>
<dbReference type="PANTHER" id="PTHR24340:SF70">
    <property type="entry name" value="NK7.1, ISOFORM A"/>
    <property type="match status" value="1"/>
</dbReference>
<dbReference type="InterPro" id="IPR017970">
    <property type="entry name" value="Homeobox_CS"/>
</dbReference>
<dbReference type="GO" id="GO:0000978">
    <property type="term" value="F:RNA polymerase II cis-regulatory region sequence-specific DNA binding"/>
    <property type="evidence" value="ECO:0007669"/>
    <property type="project" value="TreeGrafter"/>
</dbReference>
<dbReference type="PROSITE" id="PS50071">
    <property type="entry name" value="HOMEOBOX_2"/>
    <property type="match status" value="1"/>
</dbReference>
<feature type="DNA-binding region" description="Homeobox" evidence="5">
    <location>
        <begin position="63"/>
        <end position="122"/>
    </location>
</feature>
<dbReference type="InterPro" id="IPR009057">
    <property type="entry name" value="Homeodomain-like_sf"/>
</dbReference>
<evidence type="ECO:0000256" key="3">
    <source>
        <dbReference type="ARBA" id="ARBA00023155"/>
    </source>
</evidence>
<dbReference type="CDD" id="cd00086">
    <property type="entry name" value="homeodomain"/>
    <property type="match status" value="1"/>
</dbReference>
<protein>
    <recommendedName>
        <fullName evidence="8">Homeobox domain-containing protein</fullName>
    </recommendedName>
</protein>
<feature type="domain" description="Homeobox" evidence="8">
    <location>
        <begin position="61"/>
        <end position="121"/>
    </location>
</feature>
<dbReference type="GO" id="GO:0005634">
    <property type="term" value="C:nucleus"/>
    <property type="evidence" value="ECO:0007669"/>
    <property type="project" value="UniProtKB-SubCell"/>
</dbReference>
<evidence type="ECO:0000256" key="5">
    <source>
        <dbReference type="PROSITE-ProRule" id="PRU00108"/>
    </source>
</evidence>
<keyword evidence="2 5" id="KW-0238">DNA-binding</keyword>
<feature type="compositionally biased region" description="Polar residues" evidence="7">
    <location>
        <begin position="214"/>
        <end position="226"/>
    </location>
</feature>
<dbReference type="InterPro" id="IPR020479">
    <property type="entry name" value="HD_metazoa"/>
</dbReference>
<dbReference type="GO" id="GO:0000981">
    <property type="term" value="F:DNA-binding transcription factor activity, RNA polymerase II-specific"/>
    <property type="evidence" value="ECO:0007669"/>
    <property type="project" value="InterPro"/>
</dbReference>
<accession>A0A7R8WUH3</accession>
<feature type="region of interest" description="Disordered" evidence="7">
    <location>
        <begin position="22"/>
        <end position="70"/>
    </location>
</feature>
<feature type="compositionally biased region" description="Low complexity" evidence="7">
    <location>
        <begin position="123"/>
        <end position="132"/>
    </location>
</feature>
<dbReference type="PROSITE" id="PS00027">
    <property type="entry name" value="HOMEOBOX_1"/>
    <property type="match status" value="1"/>
</dbReference>
<evidence type="ECO:0000259" key="8">
    <source>
        <dbReference type="PROSITE" id="PS50071"/>
    </source>
</evidence>
<dbReference type="InterPro" id="IPR050394">
    <property type="entry name" value="Homeobox_NK-like"/>
</dbReference>
<dbReference type="AlphaFoldDB" id="A0A7R8WUH3"/>
<dbReference type="SMART" id="SM00389">
    <property type="entry name" value="HOX"/>
    <property type="match status" value="1"/>
</dbReference>
<name>A0A7R8WUH3_9CRUS</name>
<gene>
    <name evidence="9" type="ORF">CTOB1V02_LOCUS13203</name>
</gene>
<evidence type="ECO:0000256" key="2">
    <source>
        <dbReference type="ARBA" id="ARBA00023125"/>
    </source>
</evidence>
<evidence type="ECO:0000256" key="1">
    <source>
        <dbReference type="ARBA" id="ARBA00004123"/>
    </source>
</evidence>
<dbReference type="SUPFAM" id="SSF46689">
    <property type="entry name" value="Homeodomain-like"/>
    <property type="match status" value="1"/>
</dbReference>
<sequence>AAKAQQQVVLESGLVVVPCSNPAKAKAKSSKKKSKKDQASAASVATEAVTSATEAATSAEDSRKKVRTTFSGKQVFELEKQFESKRYLSSTERGELAKRLDVTETQVKIWFQNRRTKWKKSKTSTPTSSVATPGPPSETDSSLSDDLVKDNGGVGGGCPEGSPPSPPSPFLSLTPPSSWEDHIPPGNPLTPSKPFKQPLLVSLLSRGSDDVSASILSPPQGTEGAS</sequence>